<reference evidence="9 10" key="1">
    <citation type="submission" date="2017-12" db="EMBL/GenBank/DDBJ databases">
        <title>Genomes of bacteria within cyanobacterial aggregates.</title>
        <authorList>
            <person name="Cai H."/>
        </authorList>
    </citation>
    <scope>NUCLEOTIDE SEQUENCE [LARGE SCALE GENOMIC DNA]</scope>
    <source>
        <strain evidence="9 10">TH16</strain>
    </source>
</reference>
<feature type="binding site" evidence="8">
    <location>
        <position position="248"/>
    </location>
    <ligand>
        <name>ATP</name>
        <dbReference type="ChEBI" id="CHEBI:30616"/>
    </ligand>
</feature>
<evidence type="ECO:0000313" key="10">
    <source>
        <dbReference type="Proteomes" id="UP000234752"/>
    </source>
</evidence>
<comment type="subcellular location">
    <subcellularLocation>
        <location evidence="8">Cytoplasm</location>
    </subcellularLocation>
</comment>
<dbReference type="OrthoDB" id="9807503at2"/>
<evidence type="ECO:0000256" key="5">
    <source>
        <dbReference type="ARBA" id="ARBA00022840"/>
    </source>
</evidence>
<comment type="similarity">
    <text evidence="1 8">Belongs to the class-I aminoacyl-tRNA synthetase family. Glutamate--tRNA ligase type 1 subfamily.</text>
</comment>
<accession>A0A2K9N8D6</accession>
<sequence>MNVAVRFAPSPTGHLHIGNVRTAIMNWLFAARHGGSFMFRLDDTDEERSTQAFADAIAEDLTWLGLTWDRFARESDRYVRYAEAADALKAAGRLYPCYETPEELGLKRKAMLAQHRPPIYDRSALRLSDADRARLEGEGRRPHWRFKLNHADITWDDLVQGHKHFRGADLSDPVLIREDGRPLYTLTSVVDDLDFAITHIVRGEDHVTNTAVQVQLFEAVIGVEGEGAVPTFAHLPLVAGSEGEGLSKRLGSLSVRSLRTEEGVEPLALTAYLARLGTSDAIAAAGSLAELAEGFDFAKFGRGTPKFDADELMRLNAQVLHAASFAAVADRLVALGMDGVDEAFWLAVRPNLSRLSDAKEWWAVTKQAVTPLVDDAGFLSKAAELLPDGVWDDTTWGVWTKAVSAATGAKGKGLFLPLRRALTAHDHGPELKTLLPLIGRERALARLSGCTA</sequence>
<dbReference type="PROSITE" id="PS00178">
    <property type="entry name" value="AA_TRNA_LIGASE_I"/>
    <property type="match status" value="1"/>
</dbReference>
<dbReference type="Gene3D" id="1.10.10.350">
    <property type="match status" value="1"/>
</dbReference>
<comment type="subunit">
    <text evidence="8">Monomer.</text>
</comment>
<dbReference type="InterPro" id="IPR049940">
    <property type="entry name" value="GluQ/Sye"/>
</dbReference>
<dbReference type="NCBIfam" id="TIGR00464">
    <property type="entry name" value="gltX_bact"/>
    <property type="match status" value="1"/>
</dbReference>
<dbReference type="InterPro" id="IPR001412">
    <property type="entry name" value="aa-tRNA-synth_I_CS"/>
</dbReference>
<dbReference type="GO" id="GO:0005737">
    <property type="term" value="C:cytoplasm"/>
    <property type="evidence" value="ECO:0007669"/>
    <property type="project" value="UniProtKB-SubCell"/>
</dbReference>
<keyword evidence="7 8" id="KW-0030">Aminoacyl-tRNA synthetase</keyword>
<dbReference type="Pfam" id="PF19269">
    <property type="entry name" value="Anticodon_2"/>
    <property type="match status" value="1"/>
</dbReference>
<dbReference type="RefSeq" id="WP_102111077.1">
    <property type="nucleotide sequence ID" value="NZ_BMGN01000004.1"/>
</dbReference>
<dbReference type="InterPro" id="IPR004527">
    <property type="entry name" value="Glu-tRNA-ligase_bac/mito"/>
</dbReference>
<name>A0A2K9N8D6_9PROT</name>
<comment type="catalytic activity">
    <reaction evidence="8">
        <text>tRNA(Glu) + L-glutamate + ATP = L-glutamyl-tRNA(Glu) + AMP + diphosphate</text>
        <dbReference type="Rhea" id="RHEA:23540"/>
        <dbReference type="Rhea" id="RHEA-COMP:9663"/>
        <dbReference type="Rhea" id="RHEA-COMP:9680"/>
        <dbReference type="ChEBI" id="CHEBI:29985"/>
        <dbReference type="ChEBI" id="CHEBI:30616"/>
        <dbReference type="ChEBI" id="CHEBI:33019"/>
        <dbReference type="ChEBI" id="CHEBI:78442"/>
        <dbReference type="ChEBI" id="CHEBI:78520"/>
        <dbReference type="ChEBI" id="CHEBI:456215"/>
        <dbReference type="EC" id="6.1.1.17"/>
    </reaction>
</comment>
<dbReference type="InterPro" id="IPR020058">
    <property type="entry name" value="Glu/Gln-tRNA-synth_Ib_cat-dom"/>
</dbReference>
<evidence type="ECO:0000256" key="6">
    <source>
        <dbReference type="ARBA" id="ARBA00022917"/>
    </source>
</evidence>
<dbReference type="InterPro" id="IPR000924">
    <property type="entry name" value="Glu/Gln-tRNA-synth"/>
</dbReference>
<protein>
    <recommendedName>
        <fullName evidence="8">Glutamate--tRNA ligase</fullName>
        <ecNumber evidence="8">6.1.1.17</ecNumber>
    </recommendedName>
    <alternativeName>
        <fullName evidence="8">Glutamyl-tRNA synthetase</fullName>
        <shortName evidence="8">GluRS</shortName>
    </alternativeName>
</protein>
<dbReference type="SUPFAM" id="SSF48163">
    <property type="entry name" value="An anticodon-binding domain of class I aminoacyl-tRNA synthetases"/>
    <property type="match status" value="1"/>
</dbReference>
<dbReference type="Proteomes" id="UP000234752">
    <property type="component" value="Chromosome eg_1"/>
</dbReference>
<keyword evidence="6 8" id="KW-0648">Protein biosynthesis</keyword>
<evidence type="ECO:0000256" key="4">
    <source>
        <dbReference type="ARBA" id="ARBA00022741"/>
    </source>
</evidence>
<keyword evidence="3 8" id="KW-0436">Ligase</keyword>
<dbReference type="EC" id="6.1.1.17" evidence="8"/>
<proteinExistence type="inferred from homology"/>
<comment type="caution">
    <text evidence="8">Lacks conserved residue(s) required for the propagation of feature annotation.</text>
</comment>
<dbReference type="GO" id="GO:0006424">
    <property type="term" value="P:glutamyl-tRNA aminoacylation"/>
    <property type="evidence" value="ECO:0007669"/>
    <property type="project" value="UniProtKB-UniRule"/>
</dbReference>
<dbReference type="GO" id="GO:0004818">
    <property type="term" value="F:glutamate-tRNA ligase activity"/>
    <property type="evidence" value="ECO:0007669"/>
    <property type="project" value="UniProtKB-UniRule"/>
</dbReference>
<feature type="short sequence motif" description="'HIGH' region" evidence="8">
    <location>
        <begin position="9"/>
        <end position="19"/>
    </location>
</feature>
<dbReference type="GO" id="GO:0000049">
    <property type="term" value="F:tRNA binding"/>
    <property type="evidence" value="ECO:0007669"/>
    <property type="project" value="InterPro"/>
</dbReference>
<dbReference type="AlphaFoldDB" id="A0A2K9N8D6"/>
<evidence type="ECO:0000256" key="1">
    <source>
        <dbReference type="ARBA" id="ARBA00007894"/>
    </source>
</evidence>
<dbReference type="InterPro" id="IPR014729">
    <property type="entry name" value="Rossmann-like_a/b/a_fold"/>
</dbReference>
<dbReference type="GO" id="GO:0005524">
    <property type="term" value="F:ATP binding"/>
    <property type="evidence" value="ECO:0007669"/>
    <property type="project" value="UniProtKB-UniRule"/>
</dbReference>
<evidence type="ECO:0000256" key="7">
    <source>
        <dbReference type="ARBA" id="ARBA00023146"/>
    </source>
</evidence>
<dbReference type="PANTHER" id="PTHR43311">
    <property type="entry name" value="GLUTAMATE--TRNA LIGASE"/>
    <property type="match status" value="1"/>
</dbReference>
<dbReference type="InterPro" id="IPR020751">
    <property type="entry name" value="aa-tRNA-synth_I_codon-bd_sub2"/>
</dbReference>
<dbReference type="Pfam" id="PF00749">
    <property type="entry name" value="tRNA-synt_1c"/>
    <property type="match status" value="1"/>
</dbReference>
<dbReference type="SUPFAM" id="SSF52374">
    <property type="entry name" value="Nucleotidylyl transferase"/>
    <property type="match status" value="1"/>
</dbReference>
<keyword evidence="10" id="KW-1185">Reference proteome</keyword>
<dbReference type="InterPro" id="IPR045462">
    <property type="entry name" value="aa-tRNA-synth_I_cd-bd"/>
</dbReference>
<keyword evidence="5 8" id="KW-0067">ATP-binding</keyword>
<evidence type="ECO:0000256" key="3">
    <source>
        <dbReference type="ARBA" id="ARBA00022598"/>
    </source>
</evidence>
<dbReference type="PRINTS" id="PR00987">
    <property type="entry name" value="TRNASYNTHGLU"/>
</dbReference>
<dbReference type="InterPro" id="IPR008925">
    <property type="entry name" value="aa_tRNA-synth_I_cd-bd_sf"/>
</dbReference>
<keyword evidence="2 8" id="KW-0963">Cytoplasm</keyword>
<dbReference type="PANTHER" id="PTHR43311:SF2">
    <property type="entry name" value="GLUTAMATE--TRNA LIGASE, MITOCHONDRIAL-RELATED"/>
    <property type="match status" value="1"/>
</dbReference>
<organism evidence="9 10">
    <name type="scientific">Niveispirillum cyanobacteriorum</name>
    <dbReference type="NCBI Taxonomy" id="1612173"/>
    <lineage>
        <taxon>Bacteria</taxon>
        <taxon>Pseudomonadati</taxon>
        <taxon>Pseudomonadota</taxon>
        <taxon>Alphaproteobacteria</taxon>
        <taxon>Rhodospirillales</taxon>
        <taxon>Azospirillaceae</taxon>
        <taxon>Niveispirillum</taxon>
    </lineage>
</organism>
<dbReference type="HAMAP" id="MF_00022">
    <property type="entry name" value="Glu_tRNA_synth_type1"/>
    <property type="match status" value="1"/>
</dbReference>
<evidence type="ECO:0000256" key="8">
    <source>
        <dbReference type="HAMAP-Rule" id="MF_00022"/>
    </source>
</evidence>
<dbReference type="Gene3D" id="3.40.50.620">
    <property type="entry name" value="HUPs"/>
    <property type="match status" value="1"/>
</dbReference>
<feature type="short sequence motif" description="'KMSKS' region" evidence="8">
    <location>
        <begin position="245"/>
        <end position="249"/>
    </location>
</feature>
<gene>
    <name evidence="8" type="primary">gltX</name>
    <name evidence="9" type="ORF">C0V82_03090</name>
</gene>
<evidence type="ECO:0000256" key="2">
    <source>
        <dbReference type="ARBA" id="ARBA00022490"/>
    </source>
</evidence>
<dbReference type="EMBL" id="CP025611">
    <property type="protein sequence ID" value="AUN29339.1"/>
    <property type="molecule type" value="Genomic_DNA"/>
</dbReference>
<keyword evidence="4 8" id="KW-0547">Nucleotide-binding</keyword>
<comment type="function">
    <text evidence="8">Catalyzes the attachment of glutamate to tRNA(Glu) in a two-step reaction: glutamate is first activated by ATP to form Glu-AMP and then transferred to the acceptor end of tRNA(Glu).</text>
</comment>
<dbReference type="KEGG" id="ncb:C0V82_03090"/>
<evidence type="ECO:0000313" key="9">
    <source>
        <dbReference type="EMBL" id="AUN29339.1"/>
    </source>
</evidence>